<dbReference type="EMBL" id="BGPR01039235">
    <property type="protein sequence ID" value="GBO15165.1"/>
    <property type="molecule type" value="Genomic_DNA"/>
</dbReference>
<sequence>MGNSIHPTVVGAFVDQYNQQHRIPIYKPGELFSLIIVVVSMSLVQILSQVHDTMSIQQYHNRQGQWLSSRGKPHTHTRLTILSLYLNKNKSIHICREKMNAVEETMCPMWSSG</sequence>
<proteinExistence type="predicted"/>
<evidence type="ECO:0000313" key="1">
    <source>
        <dbReference type="EMBL" id="GBO15165.1"/>
    </source>
</evidence>
<dbReference type="AlphaFoldDB" id="A0A4Y2UQ90"/>
<name>A0A4Y2UQ90_ARAVE</name>
<organism evidence="1 2">
    <name type="scientific">Araneus ventricosus</name>
    <name type="common">Orbweaver spider</name>
    <name type="synonym">Epeira ventricosa</name>
    <dbReference type="NCBI Taxonomy" id="182803"/>
    <lineage>
        <taxon>Eukaryota</taxon>
        <taxon>Metazoa</taxon>
        <taxon>Ecdysozoa</taxon>
        <taxon>Arthropoda</taxon>
        <taxon>Chelicerata</taxon>
        <taxon>Arachnida</taxon>
        <taxon>Araneae</taxon>
        <taxon>Araneomorphae</taxon>
        <taxon>Entelegynae</taxon>
        <taxon>Araneoidea</taxon>
        <taxon>Araneidae</taxon>
        <taxon>Araneus</taxon>
    </lineage>
</organism>
<evidence type="ECO:0000313" key="2">
    <source>
        <dbReference type="Proteomes" id="UP000499080"/>
    </source>
</evidence>
<dbReference type="Proteomes" id="UP000499080">
    <property type="component" value="Unassembled WGS sequence"/>
</dbReference>
<gene>
    <name evidence="1" type="ORF">AVEN_252214_1</name>
</gene>
<reference evidence="1 2" key="1">
    <citation type="journal article" date="2019" name="Sci. Rep.">
        <title>Orb-weaving spider Araneus ventricosus genome elucidates the spidroin gene catalogue.</title>
        <authorList>
            <person name="Kono N."/>
            <person name="Nakamura H."/>
            <person name="Ohtoshi R."/>
            <person name="Moran D.A.P."/>
            <person name="Shinohara A."/>
            <person name="Yoshida Y."/>
            <person name="Fujiwara M."/>
            <person name="Mori M."/>
            <person name="Tomita M."/>
            <person name="Arakawa K."/>
        </authorList>
    </citation>
    <scope>NUCLEOTIDE SEQUENCE [LARGE SCALE GENOMIC DNA]</scope>
</reference>
<comment type="caution">
    <text evidence="1">The sequence shown here is derived from an EMBL/GenBank/DDBJ whole genome shotgun (WGS) entry which is preliminary data.</text>
</comment>
<protein>
    <submittedName>
        <fullName evidence="1">Uncharacterized protein</fullName>
    </submittedName>
</protein>
<accession>A0A4Y2UQ90</accession>
<keyword evidence="2" id="KW-1185">Reference proteome</keyword>